<dbReference type="CDD" id="cd23418">
    <property type="entry name" value="beta-trefoil_Ricin_XLN-like"/>
    <property type="match status" value="1"/>
</dbReference>
<feature type="chain" id="PRO_5030961958" evidence="3">
    <location>
        <begin position="34"/>
        <end position="446"/>
    </location>
</feature>
<evidence type="ECO:0000313" key="5">
    <source>
        <dbReference type="EMBL" id="MBB5897907.1"/>
    </source>
</evidence>
<dbReference type="Gene3D" id="3.40.50.1820">
    <property type="entry name" value="alpha/beta hydrolase"/>
    <property type="match status" value="1"/>
</dbReference>
<name>A0A7W9NLS1_9PSEU</name>
<dbReference type="Pfam" id="PF00652">
    <property type="entry name" value="Ricin_B_lectin"/>
    <property type="match status" value="1"/>
</dbReference>
<evidence type="ECO:0000313" key="6">
    <source>
        <dbReference type="Proteomes" id="UP000585638"/>
    </source>
</evidence>
<dbReference type="Pfam" id="PF10503">
    <property type="entry name" value="Esterase_PHB"/>
    <property type="match status" value="1"/>
</dbReference>
<keyword evidence="6" id="KW-1185">Reference proteome</keyword>
<protein>
    <submittedName>
        <fullName evidence="5">Poly(Hydroxyalkanoate) depolymerase family esterase</fullName>
    </submittedName>
</protein>
<dbReference type="GO" id="GO:0016787">
    <property type="term" value="F:hydrolase activity"/>
    <property type="evidence" value="ECO:0007669"/>
    <property type="project" value="UniProtKB-KW"/>
</dbReference>
<evidence type="ECO:0000256" key="2">
    <source>
        <dbReference type="ARBA" id="ARBA00022801"/>
    </source>
</evidence>
<dbReference type="GO" id="GO:0005576">
    <property type="term" value="C:extracellular region"/>
    <property type="evidence" value="ECO:0007669"/>
    <property type="project" value="InterPro"/>
</dbReference>
<dbReference type="InterPro" id="IPR029058">
    <property type="entry name" value="AB_hydrolase_fold"/>
</dbReference>
<dbReference type="PROSITE" id="PS50231">
    <property type="entry name" value="RICIN_B_LECTIN"/>
    <property type="match status" value="1"/>
</dbReference>
<dbReference type="InterPro" id="IPR000772">
    <property type="entry name" value="Ricin_B_lectin"/>
</dbReference>
<dbReference type="NCBIfam" id="TIGR01840">
    <property type="entry name" value="esterase_phb"/>
    <property type="match status" value="1"/>
</dbReference>
<dbReference type="PANTHER" id="PTHR43037">
    <property type="entry name" value="UNNAMED PRODUCT-RELATED"/>
    <property type="match status" value="1"/>
</dbReference>
<keyword evidence="1 3" id="KW-0732">Signal</keyword>
<comment type="caution">
    <text evidence="5">The sequence shown here is derived from an EMBL/GenBank/DDBJ whole genome shotgun (WGS) entry which is preliminary data.</text>
</comment>
<evidence type="ECO:0000256" key="1">
    <source>
        <dbReference type="ARBA" id="ARBA00022729"/>
    </source>
</evidence>
<dbReference type="RefSeq" id="WP_184870388.1">
    <property type="nucleotide sequence ID" value="NZ_BAAAWY010000048.1"/>
</dbReference>
<organism evidence="5 6">
    <name type="scientific">Kutzneria kofuensis</name>
    <dbReference type="NCBI Taxonomy" id="103725"/>
    <lineage>
        <taxon>Bacteria</taxon>
        <taxon>Bacillati</taxon>
        <taxon>Actinomycetota</taxon>
        <taxon>Actinomycetes</taxon>
        <taxon>Pseudonocardiales</taxon>
        <taxon>Pseudonocardiaceae</taxon>
        <taxon>Kutzneria</taxon>
    </lineage>
</organism>
<proteinExistence type="predicted"/>
<dbReference type="SUPFAM" id="SSF50370">
    <property type="entry name" value="Ricin B-like lectins"/>
    <property type="match status" value="1"/>
</dbReference>
<dbReference type="InterPro" id="IPR050955">
    <property type="entry name" value="Plant_Biomass_Hydrol_Est"/>
</dbReference>
<evidence type="ECO:0000259" key="4">
    <source>
        <dbReference type="SMART" id="SM00458"/>
    </source>
</evidence>
<dbReference type="InterPro" id="IPR010126">
    <property type="entry name" value="Esterase_phb"/>
</dbReference>
<accession>A0A7W9NLS1</accession>
<keyword evidence="2" id="KW-0378">Hydrolase</keyword>
<sequence>MRLGRALTALVAMAACAAMSVAAQLAVAPAASAATLTQVTNFGNNPSNLQMYEYVPNNVQAHPPILLALHGCQGSGPYLYSSTQFASLADQYGFIVIYPSVTRSYDCWDVSSPSSLTHNGNNDPVGLVSMVRYVEQHNGADANRVYVTGESSGAMMTNVMLGDYPDVFKAGAAFMGVPFGCFATTDGSQWNSQCAQGRISKTPQQWGDLVRGAYPGYTGPRPRMQLWHGTADTTLYYANFGEEIKQWTNVFGLSQTPTSTDTPQSGWTRTRYADSGGNVDVEAYSIAGVGHALPQNGMAALAIHFFGLDGGGGGGQPTSGGLHAVGAGKCLDSSTTAGTQVQIQDCTGGASQAWTHTAANQLTVTSGGSTMCLDAYGKGTSPGTKAVVWPCNGGANQQWLINANGTVTGVQSGLCLDVTGASTASGALVQLWTCSGGSNQQWALKP</sequence>
<reference evidence="5 6" key="1">
    <citation type="submission" date="2020-08" db="EMBL/GenBank/DDBJ databases">
        <title>Sequencing the genomes of 1000 actinobacteria strains.</title>
        <authorList>
            <person name="Klenk H.-P."/>
        </authorList>
    </citation>
    <scope>NUCLEOTIDE SEQUENCE [LARGE SCALE GENOMIC DNA]</scope>
    <source>
        <strain evidence="5 6">DSM 43851</strain>
    </source>
</reference>
<gene>
    <name evidence="5" type="ORF">BJ998_009166</name>
</gene>
<dbReference type="EMBL" id="JACHIR010000004">
    <property type="protein sequence ID" value="MBB5897907.1"/>
    <property type="molecule type" value="Genomic_DNA"/>
</dbReference>
<dbReference type="SUPFAM" id="SSF53474">
    <property type="entry name" value="alpha/beta-Hydrolases"/>
    <property type="match status" value="2"/>
</dbReference>
<dbReference type="PROSITE" id="PS51257">
    <property type="entry name" value="PROKAR_LIPOPROTEIN"/>
    <property type="match status" value="1"/>
</dbReference>
<feature type="domain" description="Ricin B lectin" evidence="4">
    <location>
        <begin position="319"/>
        <end position="445"/>
    </location>
</feature>
<dbReference type="PANTHER" id="PTHR43037:SF5">
    <property type="entry name" value="FERULOYL ESTERASE"/>
    <property type="match status" value="1"/>
</dbReference>
<feature type="signal peptide" evidence="3">
    <location>
        <begin position="1"/>
        <end position="33"/>
    </location>
</feature>
<dbReference type="AlphaFoldDB" id="A0A7W9NLS1"/>
<dbReference type="SMART" id="SM00458">
    <property type="entry name" value="RICIN"/>
    <property type="match status" value="1"/>
</dbReference>
<evidence type="ECO:0000256" key="3">
    <source>
        <dbReference type="SAM" id="SignalP"/>
    </source>
</evidence>
<dbReference type="Proteomes" id="UP000585638">
    <property type="component" value="Unassembled WGS sequence"/>
</dbReference>
<dbReference type="InterPro" id="IPR035992">
    <property type="entry name" value="Ricin_B-like_lectins"/>
</dbReference>
<dbReference type="Gene3D" id="2.80.10.50">
    <property type="match status" value="1"/>
</dbReference>